<dbReference type="GO" id="GO:0004190">
    <property type="term" value="F:aspartic-type endopeptidase activity"/>
    <property type="evidence" value="ECO:0007669"/>
    <property type="project" value="InterPro"/>
</dbReference>
<reference evidence="1" key="1">
    <citation type="journal article" date="2022" name="bioRxiv">
        <title>Sequencing and chromosome-scale assembly of the giantPleurodeles waltlgenome.</title>
        <authorList>
            <person name="Brown T."/>
            <person name="Elewa A."/>
            <person name="Iarovenko S."/>
            <person name="Subramanian E."/>
            <person name="Araus A.J."/>
            <person name="Petzold A."/>
            <person name="Susuki M."/>
            <person name="Suzuki K.-i.T."/>
            <person name="Hayashi T."/>
            <person name="Toyoda A."/>
            <person name="Oliveira C."/>
            <person name="Osipova E."/>
            <person name="Leigh N.D."/>
            <person name="Simon A."/>
            <person name="Yun M.H."/>
        </authorList>
    </citation>
    <scope>NUCLEOTIDE SEQUENCE</scope>
    <source>
        <strain evidence="1">20211129_DDA</strain>
        <tissue evidence="1">Liver</tissue>
    </source>
</reference>
<dbReference type="EMBL" id="JANPWB010000002">
    <property type="protein sequence ID" value="KAJ1208171.1"/>
    <property type="molecule type" value="Genomic_DNA"/>
</dbReference>
<dbReference type="Proteomes" id="UP001066276">
    <property type="component" value="Chromosome 1_2"/>
</dbReference>
<dbReference type="InterPro" id="IPR001969">
    <property type="entry name" value="Aspartic_peptidase_AS"/>
</dbReference>
<dbReference type="SUPFAM" id="SSF50630">
    <property type="entry name" value="Acid proteases"/>
    <property type="match status" value="1"/>
</dbReference>
<evidence type="ECO:0008006" key="3">
    <source>
        <dbReference type="Google" id="ProtNLM"/>
    </source>
</evidence>
<evidence type="ECO:0000313" key="2">
    <source>
        <dbReference type="Proteomes" id="UP001066276"/>
    </source>
</evidence>
<proteinExistence type="predicted"/>
<dbReference type="AlphaFoldDB" id="A0AAV7W6I7"/>
<dbReference type="PROSITE" id="PS00141">
    <property type="entry name" value="ASP_PROTEASE"/>
    <property type="match status" value="1"/>
</dbReference>
<sequence>MRMLGRSGVGSCDGWADNEVGVGGMEDEAVEINGIQVKVMADSGSPFTLLSEAKWNELFKSQGFTLSQSLIQPIGYGGKSIEVVGEFNAKLKFKNNVSSATIYVAKDDACLLGWFDQGKLELVLDPNNPEQVVVRREYM</sequence>
<gene>
    <name evidence="1" type="ORF">NDU88_003557</name>
</gene>
<name>A0AAV7W6I7_PLEWA</name>
<evidence type="ECO:0000313" key="1">
    <source>
        <dbReference type="EMBL" id="KAJ1208171.1"/>
    </source>
</evidence>
<comment type="caution">
    <text evidence="1">The sequence shown here is derived from an EMBL/GenBank/DDBJ whole genome shotgun (WGS) entry which is preliminary data.</text>
</comment>
<dbReference type="GO" id="GO:0006508">
    <property type="term" value="P:proteolysis"/>
    <property type="evidence" value="ECO:0007669"/>
    <property type="project" value="InterPro"/>
</dbReference>
<keyword evidence="2" id="KW-1185">Reference proteome</keyword>
<protein>
    <recommendedName>
        <fullName evidence="3">Peptidase A2 domain-containing protein</fullName>
    </recommendedName>
</protein>
<organism evidence="1 2">
    <name type="scientific">Pleurodeles waltl</name>
    <name type="common">Iberian ribbed newt</name>
    <dbReference type="NCBI Taxonomy" id="8319"/>
    <lineage>
        <taxon>Eukaryota</taxon>
        <taxon>Metazoa</taxon>
        <taxon>Chordata</taxon>
        <taxon>Craniata</taxon>
        <taxon>Vertebrata</taxon>
        <taxon>Euteleostomi</taxon>
        <taxon>Amphibia</taxon>
        <taxon>Batrachia</taxon>
        <taxon>Caudata</taxon>
        <taxon>Salamandroidea</taxon>
        <taxon>Salamandridae</taxon>
        <taxon>Pleurodelinae</taxon>
        <taxon>Pleurodeles</taxon>
    </lineage>
</organism>
<dbReference type="InterPro" id="IPR021109">
    <property type="entry name" value="Peptidase_aspartic_dom_sf"/>
</dbReference>
<accession>A0AAV7W6I7</accession>
<dbReference type="Gene3D" id="2.40.70.10">
    <property type="entry name" value="Acid Proteases"/>
    <property type="match status" value="1"/>
</dbReference>